<accession>A0A9Q8Y3U3</accession>
<evidence type="ECO:0000313" key="3">
    <source>
        <dbReference type="Proteomes" id="UP001056730"/>
    </source>
</evidence>
<reference evidence="2" key="1">
    <citation type="journal article" date="2022" name="Front. Microbiol.">
        <title>Feed Insects as a Reservoir of Granadaene-Producing Lactococci.</title>
        <authorList>
            <person name="Neuzil-Bunesova V."/>
            <person name="Ramirez Garcia A."/>
            <person name="Modrackova N."/>
            <person name="Makovska M."/>
            <person name="Sabolova M."/>
            <person name="Sproer C."/>
            <person name="Bunk B."/>
            <person name="Blom J."/>
            <person name="Schwab C."/>
        </authorList>
    </citation>
    <scope>NUCLEOTIDE SEQUENCE</scope>
    <source>
        <strain evidence="2">I4/6O</strain>
    </source>
</reference>
<protein>
    <submittedName>
        <fullName evidence="2">ROK family protein</fullName>
    </submittedName>
</protein>
<dbReference type="InterPro" id="IPR000600">
    <property type="entry name" value="ROK"/>
</dbReference>
<dbReference type="PANTHER" id="PTHR18964">
    <property type="entry name" value="ROK (REPRESSOR, ORF, KINASE) FAMILY"/>
    <property type="match status" value="1"/>
</dbReference>
<dbReference type="RefSeq" id="WP_252175721.1">
    <property type="nucleotide sequence ID" value="NZ_CP086395.1"/>
</dbReference>
<dbReference type="PANTHER" id="PTHR18964:SF170">
    <property type="entry name" value="SUGAR KINASE"/>
    <property type="match status" value="1"/>
</dbReference>
<evidence type="ECO:0000256" key="1">
    <source>
        <dbReference type="ARBA" id="ARBA00006479"/>
    </source>
</evidence>
<comment type="similarity">
    <text evidence="1">Belongs to the ROK (NagC/XylR) family.</text>
</comment>
<dbReference type="Proteomes" id="UP001056730">
    <property type="component" value="Chromosome"/>
</dbReference>
<dbReference type="SUPFAM" id="SSF53067">
    <property type="entry name" value="Actin-like ATPase domain"/>
    <property type="match status" value="1"/>
</dbReference>
<dbReference type="AlphaFoldDB" id="A0A9Q8Y3U3"/>
<organism evidence="2 3">
    <name type="scientific">Lactococcus formosensis</name>
    <dbReference type="NCBI Taxonomy" id="1281486"/>
    <lineage>
        <taxon>Bacteria</taxon>
        <taxon>Bacillati</taxon>
        <taxon>Bacillota</taxon>
        <taxon>Bacilli</taxon>
        <taxon>Lactobacillales</taxon>
        <taxon>Streptococcaceae</taxon>
        <taxon>Lactococcus</taxon>
    </lineage>
</organism>
<dbReference type="KEGG" id="lfo:LMK00_03465"/>
<evidence type="ECO:0000313" key="2">
    <source>
        <dbReference type="EMBL" id="USJ21072.1"/>
    </source>
</evidence>
<dbReference type="Pfam" id="PF00480">
    <property type="entry name" value="ROK"/>
    <property type="match status" value="1"/>
</dbReference>
<dbReference type="Gene3D" id="3.30.420.40">
    <property type="match status" value="2"/>
</dbReference>
<proteinExistence type="inferred from homology"/>
<sequence length="293" mass="31785">MTYFVFDIGGTALKYGLISKDGIIIEKYSEAVPTTYEALLARMAHLCEAYPDVLGLAISSPGIFDYESELLTTSSALEYLIGKPFLKDLSSLVKLPMSIENDGKCAILGEYWCGAAQDSEIAAMFVIGTAVGGAILINGKIHRGAHNNGGELGYMLVQNDLKNQHYASLGGKIGFNGLLTYMNEKGHKIANGLDLFTLAQKDKAVEKLYKEQLSYLVVSALNLQYSLDPQIIVVGGAVSQNPDFKTMLEETIDSVMSKRAAYIRPHLVIGKFGNDANLLGALYHFLNGGRLEA</sequence>
<dbReference type="InterPro" id="IPR043129">
    <property type="entry name" value="ATPase_NBD"/>
</dbReference>
<dbReference type="CDD" id="cd24152">
    <property type="entry name" value="ASKHA_NBD_ROK-like"/>
    <property type="match status" value="1"/>
</dbReference>
<dbReference type="EMBL" id="CP086395">
    <property type="protein sequence ID" value="USJ21072.1"/>
    <property type="molecule type" value="Genomic_DNA"/>
</dbReference>
<gene>
    <name evidence="2" type="ORF">LMK00_03465</name>
</gene>
<name>A0A9Q8Y3U3_9LACT</name>